<evidence type="ECO:0000256" key="8">
    <source>
        <dbReference type="ARBA" id="ARBA00022777"/>
    </source>
</evidence>
<evidence type="ECO:0000256" key="4">
    <source>
        <dbReference type="ARBA" id="ARBA00022475"/>
    </source>
</evidence>
<feature type="domain" description="Histidine kinase" evidence="13">
    <location>
        <begin position="481"/>
        <end position="586"/>
    </location>
</feature>
<keyword evidence="10" id="KW-0902">Two-component regulatory system</keyword>
<dbReference type="CDD" id="cd06225">
    <property type="entry name" value="HAMP"/>
    <property type="match status" value="1"/>
</dbReference>
<dbReference type="SMART" id="SM00304">
    <property type="entry name" value="HAMP"/>
    <property type="match status" value="1"/>
</dbReference>
<dbReference type="InterPro" id="IPR036890">
    <property type="entry name" value="HATPase_C_sf"/>
</dbReference>
<dbReference type="Pfam" id="PF00672">
    <property type="entry name" value="HAMP"/>
    <property type="match status" value="1"/>
</dbReference>
<keyword evidence="7" id="KW-0547">Nucleotide-binding</keyword>
<dbReference type="RefSeq" id="WP_044644268.1">
    <property type="nucleotide sequence ID" value="NZ_JTHP01000001.1"/>
</dbReference>
<dbReference type="InterPro" id="IPR005467">
    <property type="entry name" value="His_kinase_dom"/>
</dbReference>
<evidence type="ECO:0000259" key="14">
    <source>
        <dbReference type="PROSITE" id="PS50885"/>
    </source>
</evidence>
<keyword evidence="5" id="KW-0597">Phosphoprotein</keyword>
<dbReference type="SMART" id="SM00387">
    <property type="entry name" value="HATPase_c"/>
    <property type="match status" value="1"/>
</dbReference>
<keyword evidence="4" id="KW-1003">Cell membrane</keyword>
<dbReference type="GO" id="GO:0005886">
    <property type="term" value="C:plasma membrane"/>
    <property type="evidence" value="ECO:0007669"/>
    <property type="project" value="UniProtKB-SubCell"/>
</dbReference>
<keyword evidence="16" id="KW-1185">Reference proteome</keyword>
<organism evidence="15 16">
    <name type="scientific">Paenibacillus terrae</name>
    <dbReference type="NCBI Taxonomy" id="159743"/>
    <lineage>
        <taxon>Bacteria</taxon>
        <taxon>Bacillati</taxon>
        <taxon>Bacillota</taxon>
        <taxon>Bacilli</taxon>
        <taxon>Bacillales</taxon>
        <taxon>Paenibacillaceae</taxon>
        <taxon>Paenibacillus</taxon>
    </lineage>
</organism>
<evidence type="ECO:0000256" key="5">
    <source>
        <dbReference type="ARBA" id="ARBA00022553"/>
    </source>
</evidence>
<dbReference type="SUPFAM" id="SSF158472">
    <property type="entry name" value="HAMP domain-like"/>
    <property type="match status" value="1"/>
</dbReference>
<evidence type="ECO:0000259" key="13">
    <source>
        <dbReference type="PROSITE" id="PS50109"/>
    </source>
</evidence>
<keyword evidence="12" id="KW-1133">Transmembrane helix</keyword>
<evidence type="ECO:0000256" key="1">
    <source>
        <dbReference type="ARBA" id="ARBA00000085"/>
    </source>
</evidence>
<dbReference type="Pfam" id="PF06580">
    <property type="entry name" value="His_kinase"/>
    <property type="match status" value="1"/>
</dbReference>
<dbReference type="Pfam" id="PF02518">
    <property type="entry name" value="HATPase_c"/>
    <property type="match status" value="1"/>
</dbReference>
<dbReference type="InterPro" id="IPR003660">
    <property type="entry name" value="HAMP_dom"/>
</dbReference>
<keyword evidence="8 15" id="KW-0418">Kinase</keyword>
<dbReference type="PROSITE" id="PS50885">
    <property type="entry name" value="HAMP"/>
    <property type="match status" value="1"/>
</dbReference>
<comment type="caution">
    <text evidence="15">The sequence shown here is derived from an EMBL/GenBank/DDBJ whole genome shotgun (WGS) entry which is preliminary data.</text>
</comment>
<evidence type="ECO:0000256" key="3">
    <source>
        <dbReference type="ARBA" id="ARBA00012438"/>
    </source>
</evidence>
<sequence>MRMLRSTLDHVRLRDKMLLLYFLCVFVPVVLTNLIFYHVTSQNVKEQRMQDISRALEQIKIEFYREFEDAMEISSIFYTDHQLNELLEQTYPHPAEYIAAYDSYLRRMLNNTYSPVYHSVGGMTIYTDNPTLLDSGGISFIDERVKSLPWYAKIPPGRQSKPIFVRTDDGTGEQLHPFSLIRRMNYFYSENGHEKILKIELRMSSIQEIFHNLNLRGSLFLLNERGEIEYTTDPRIDINHKVVAYSTLQQPKDTIEFKTNYVLTSNLNGWSIVTAVSGDEVLYEMEKSRNFVLLLTCMNMLLPTLIIIWITRSLNVRIHRILKHMKKVKNQHFELIPGTESRDEIGQLTGEFNRMTLKIKRLINDVYVADIQRKNLEILRRHAQLNALHSQINPHFLFNALETIRMRSLMKHEDETARIIHNMARIFRNSLVWNKDRVTLREELELIRCFLEIQQYRFGERIQYEVQASPEDLNYLLPKMVVLTLVENASIHGIEPLKHGGRIEIHFERREEQLILTVRDDGVGMSAEQVQRLYGYMQSQKDMGERIGLQNVIYRLKLYYGSRFELDIRSAPGEGTEIRILIPADRESFSSSAQ</sequence>
<keyword evidence="11 12" id="KW-0472">Membrane</keyword>
<keyword evidence="6" id="KW-0808">Transferase</keyword>
<evidence type="ECO:0000256" key="11">
    <source>
        <dbReference type="ARBA" id="ARBA00023136"/>
    </source>
</evidence>
<dbReference type="Proteomes" id="UP000032534">
    <property type="component" value="Unassembled WGS sequence"/>
</dbReference>
<evidence type="ECO:0000256" key="6">
    <source>
        <dbReference type="ARBA" id="ARBA00022679"/>
    </source>
</evidence>
<dbReference type="PANTHER" id="PTHR34220">
    <property type="entry name" value="SENSOR HISTIDINE KINASE YPDA"/>
    <property type="match status" value="1"/>
</dbReference>
<dbReference type="SUPFAM" id="SSF55874">
    <property type="entry name" value="ATPase domain of HSP90 chaperone/DNA topoisomerase II/histidine kinase"/>
    <property type="match status" value="1"/>
</dbReference>
<dbReference type="InterPro" id="IPR010559">
    <property type="entry name" value="Sig_transdc_His_kin_internal"/>
</dbReference>
<dbReference type="PANTHER" id="PTHR34220:SF7">
    <property type="entry name" value="SENSOR HISTIDINE KINASE YPDA"/>
    <property type="match status" value="1"/>
</dbReference>
<dbReference type="PROSITE" id="PS50109">
    <property type="entry name" value="HIS_KIN"/>
    <property type="match status" value="1"/>
</dbReference>
<evidence type="ECO:0000256" key="12">
    <source>
        <dbReference type="SAM" id="Phobius"/>
    </source>
</evidence>
<name>A0A0D7X7S3_9BACL</name>
<dbReference type="InterPro" id="IPR003594">
    <property type="entry name" value="HATPase_dom"/>
</dbReference>
<evidence type="ECO:0000256" key="10">
    <source>
        <dbReference type="ARBA" id="ARBA00023012"/>
    </source>
</evidence>
<dbReference type="InterPro" id="IPR050640">
    <property type="entry name" value="Bact_2-comp_sensor_kinase"/>
</dbReference>
<accession>A0A0D7X7S3</accession>
<evidence type="ECO:0000313" key="15">
    <source>
        <dbReference type="EMBL" id="KJD47476.1"/>
    </source>
</evidence>
<dbReference type="OrthoDB" id="9776552at2"/>
<keyword evidence="9" id="KW-0067">ATP-binding</keyword>
<evidence type="ECO:0000256" key="9">
    <source>
        <dbReference type="ARBA" id="ARBA00022840"/>
    </source>
</evidence>
<protein>
    <recommendedName>
        <fullName evidence="3">histidine kinase</fullName>
        <ecNumber evidence="3">2.7.13.3</ecNumber>
    </recommendedName>
</protein>
<dbReference type="PATRIC" id="fig|159743.3.peg.123"/>
<feature type="transmembrane region" description="Helical" evidence="12">
    <location>
        <begin position="20"/>
        <end position="39"/>
    </location>
</feature>
<evidence type="ECO:0000313" key="16">
    <source>
        <dbReference type="Proteomes" id="UP000032534"/>
    </source>
</evidence>
<reference evidence="15 16" key="1">
    <citation type="submission" date="2014-11" db="EMBL/GenBank/DDBJ databases">
        <title>Draft Genome Sequences of Paenibacillus polymyxa NRRL B-30509 and Paenibacillus terrae NRRL B-30644, Strains from a Poultry Environment that Produce Tridecaptin A and Paenicidins.</title>
        <authorList>
            <person name="van Belkum M.J."/>
            <person name="Lohans C.T."/>
            <person name="Vederas J.C."/>
        </authorList>
    </citation>
    <scope>NUCLEOTIDE SEQUENCE [LARGE SCALE GENOMIC DNA]</scope>
    <source>
        <strain evidence="15 16">NRRL B-30644</strain>
    </source>
</reference>
<feature type="domain" description="HAMP" evidence="14">
    <location>
        <begin position="312"/>
        <end position="364"/>
    </location>
</feature>
<dbReference type="AlphaFoldDB" id="A0A0D7X7S3"/>
<evidence type="ECO:0000256" key="2">
    <source>
        <dbReference type="ARBA" id="ARBA00004651"/>
    </source>
</evidence>
<dbReference type="Gene3D" id="3.30.565.10">
    <property type="entry name" value="Histidine kinase-like ATPase, C-terminal domain"/>
    <property type="match status" value="1"/>
</dbReference>
<comment type="catalytic activity">
    <reaction evidence="1">
        <text>ATP + protein L-histidine = ADP + protein N-phospho-L-histidine.</text>
        <dbReference type="EC" id="2.7.13.3"/>
    </reaction>
</comment>
<proteinExistence type="predicted"/>
<comment type="subcellular location">
    <subcellularLocation>
        <location evidence="2">Cell membrane</location>
        <topology evidence="2">Multi-pass membrane protein</topology>
    </subcellularLocation>
</comment>
<keyword evidence="12" id="KW-0812">Transmembrane</keyword>
<dbReference type="GO" id="GO:0005524">
    <property type="term" value="F:ATP binding"/>
    <property type="evidence" value="ECO:0007669"/>
    <property type="project" value="UniProtKB-KW"/>
</dbReference>
<feature type="transmembrane region" description="Helical" evidence="12">
    <location>
        <begin position="291"/>
        <end position="310"/>
    </location>
</feature>
<dbReference type="Gene3D" id="6.10.340.10">
    <property type="match status" value="1"/>
</dbReference>
<gene>
    <name evidence="15" type="ORF">QD47_00540</name>
</gene>
<dbReference type="EMBL" id="JTHP01000001">
    <property type="protein sequence ID" value="KJD47476.1"/>
    <property type="molecule type" value="Genomic_DNA"/>
</dbReference>
<evidence type="ECO:0000256" key="7">
    <source>
        <dbReference type="ARBA" id="ARBA00022741"/>
    </source>
</evidence>
<dbReference type="GO" id="GO:0000155">
    <property type="term" value="F:phosphorelay sensor kinase activity"/>
    <property type="evidence" value="ECO:0007669"/>
    <property type="project" value="InterPro"/>
</dbReference>
<dbReference type="EC" id="2.7.13.3" evidence="3"/>